<protein>
    <submittedName>
        <fullName evidence="2">ABC transporter permease</fullName>
    </submittedName>
</protein>
<reference evidence="2 3" key="1">
    <citation type="submission" date="2017-11" db="EMBL/GenBank/DDBJ databases">
        <title>Genome sequence of Mesoplasma corruscae ELCA-2 (ATCC 49579).</title>
        <authorList>
            <person name="Lo W.-S."/>
            <person name="Kuo C.-H."/>
        </authorList>
    </citation>
    <scope>NUCLEOTIDE SEQUENCE [LARGE SCALE GENOMIC DNA]</scope>
    <source>
        <strain evidence="2 3">ELCA-2</strain>
    </source>
</reference>
<name>A0A2S5RGR1_9MOLU</name>
<feature type="transmembrane region" description="Helical" evidence="1">
    <location>
        <begin position="52"/>
        <end position="71"/>
    </location>
</feature>
<dbReference type="EMBL" id="PHNF01000001">
    <property type="protein sequence ID" value="PPE06490.1"/>
    <property type="molecule type" value="Genomic_DNA"/>
</dbReference>
<comment type="caution">
    <text evidence="2">The sequence shown here is derived from an EMBL/GenBank/DDBJ whole genome shotgun (WGS) entry which is preliminary data.</text>
</comment>
<dbReference type="AlphaFoldDB" id="A0A2S5RGR1"/>
<feature type="transmembrane region" description="Helical" evidence="1">
    <location>
        <begin position="21"/>
        <end position="46"/>
    </location>
</feature>
<accession>A0A2S5RGR1</accession>
<organism evidence="2 3">
    <name type="scientific">Mesoplasma corruscae</name>
    <dbReference type="NCBI Taxonomy" id="216874"/>
    <lineage>
        <taxon>Bacteria</taxon>
        <taxon>Bacillati</taxon>
        <taxon>Mycoplasmatota</taxon>
        <taxon>Mollicutes</taxon>
        <taxon>Entomoplasmatales</taxon>
        <taxon>Entomoplasmataceae</taxon>
        <taxon>Mesoplasma</taxon>
    </lineage>
</organism>
<proteinExistence type="predicted"/>
<keyword evidence="3" id="KW-1185">Reference proteome</keyword>
<dbReference type="RefSeq" id="WP_181021054.1">
    <property type="nucleotide sequence ID" value="NZ_PHNF01000001.1"/>
</dbReference>
<keyword evidence="1" id="KW-0812">Transmembrane</keyword>
<dbReference type="Proteomes" id="UP000239785">
    <property type="component" value="Unassembled WGS sequence"/>
</dbReference>
<keyword evidence="1" id="KW-1133">Transmembrane helix</keyword>
<feature type="transmembrane region" description="Helical" evidence="1">
    <location>
        <begin position="238"/>
        <end position="260"/>
    </location>
</feature>
<gene>
    <name evidence="2" type="ORF">MCORR_v1c01180</name>
</gene>
<sequence>MQKLLKEYKVFSILFVIQAKNWLASPMNIFLGVFITFYTVLCWLTFKDGDNFLMISGICVAMTRNSMYIYLRTLLDWKGKTFRDKLQMTNINGVTKQASLLAFNFVSTLIICLVLVIISVSFFPGQITWTANLPMLIFGLIMCWVTCCATAIAIYLIIPNAKWSLMFGLLIYFFSTYFLGLGFPFSTITDHQWLNILIYFHPIRYSINIVQAGYVGATDFKYVIDGNMIVDFKYAGQTWIPIVAAIGVITILIVIILLKINHERGYKFRSNNSVKIMKSKSKAYIKQIKETNDINLLREIREDRMGELKDEMLH</sequence>
<feature type="transmembrane region" description="Helical" evidence="1">
    <location>
        <begin position="135"/>
        <end position="158"/>
    </location>
</feature>
<evidence type="ECO:0000256" key="1">
    <source>
        <dbReference type="SAM" id="Phobius"/>
    </source>
</evidence>
<feature type="transmembrane region" description="Helical" evidence="1">
    <location>
        <begin position="100"/>
        <end position="123"/>
    </location>
</feature>
<keyword evidence="1" id="KW-0472">Membrane</keyword>
<evidence type="ECO:0000313" key="3">
    <source>
        <dbReference type="Proteomes" id="UP000239785"/>
    </source>
</evidence>
<feature type="transmembrane region" description="Helical" evidence="1">
    <location>
        <begin position="165"/>
        <end position="185"/>
    </location>
</feature>
<evidence type="ECO:0000313" key="2">
    <source>
        <dbReference type="EMBL" id="PPE06490.1"/>
    </source>
</evidence>